<evidence type="ECO:0000256" key="1">
    <source>
        <dbReference type="SAM" id="Phobius"/>
    </source>
</evidence>
<name>A0A0A1MGH6_9BACI</name>
<keyword evidence="1" id="KW-0812">Transmembrane</keyword>
<evidence type="ECO:0000313" key="3">
    <source>
        <dbReference type="Proteomes" id="UP000040453"/>
    </source>
</evidence>
<keyword evidence="3" id="KW-1185">Reference proteome</keyword>
<keyword evidence="1" id="KW-1133">Transmembrane helix</keyword>
<keyword evidence="1" id="KW-0472">Membrane</keyword>
<dbReference type="EMBL" id="CDGG01000001">
    <property type="protein sequence ID" value="CEI84520.1"/>
    <property type="molecule type" value="Genomic_DNA"/>
</dbReference>
<gene>
    <name evidence="2" type="ORF">BN997_04470</name>
</gene>
<feature type="transmembrane region" description="Helical" evidence="1">
    <location>
        <begin position="58"/>
        <end position="80"/>
    </location>
</feature>
<reference evidence="2 3" key="1">
    <citation type="submission" date="2014-11" db="EMBL/GenBank/DDBJ databases">
        <authorList>
            <person name="Urmite Genomes Urmite Genomes"/>
        </authorList>
    </citation>
    <scope>NUCLEOTIDE SEQUENCE [LARGE SCALE GENOMIC DNA]</scope>
    <source>
        <strain evidence="2 3">Oc5</strain>
    </source>
</reference>
<proteinExistence type="predicted"/>
<organism evidence="2 3">
    <name type="scientific">Oceanobacillus oncorhynchi</name>
    <dbReference type="NCBI Taxonomy" id="545501"/>
    <lineage>
        <taxon>Bacteria</taxon>
        <taxon>Bacillati</taxon>
        <taxon>Bacillota</taxon>
        <taxon>Bacilli</taxon>
        <taxon>Bacillales</taxon>
        <taxon>Bacillaceae</taxon>
        <taxon>Oceanobacillus</taxon>
    </lineage>
</organism>
<accession>A0A0A1MGH6</accession>
<evidence type="ECO:0000313" key="2">
    <source>
        <dbReference type="EMBL" id="CEI84520.1"/>
    </source>
</evidence>
<sequence length="129" mass="14791">MNAVSPAFSAGFRKTKNTAWSLNHRCPRRSDVRMSATGSRFPRATFSLTVRKPLPAQVYLLLFPLERLYSAFFIYFLTLYKMTIQTLLYQGCYIPFISTLINSVKPVQKTPDSLLIKVSGVFIFRQKPT</sequence>
<dbReference type="Proteomes" id="UP000040453">
    <property type="component" value="Unassembled WGS sequence"/>
</dbReference>
<protein>
    <submittedName>
        <fullName evidence="2">Uncharacterized protein</fullName>
    </submittedName>
</protein>
<dbReference type="AlphaFoldDB" id="A0A0A1MGH6"/>